<comment type="similarity">
    <text evidence="2">Belongs to the RmuC family.</text>
</comment>
<dbReference type="AlphaFoldDB" id="A0A2N1UPI0"/>
<keyword evidence="6" id="KW-0472">Membrane</keyword>
<evidence type="ECO:0000256" key="4">
    <source>
        <dbReference type="ARBA" id="ARBA00023172"/>
    </source>
</evidence>
<dbReference type="PANTHER" id="PTHR30563">
    <property type="entry name" value="DNA RECOMBINATION PROTEIN RMUC"/>
    <property type="match status" value="1"/>
</dbReference>
<dbReference type="Pfam" id="PF02646">
    <property type="entry name" value="RmuC"/>
    <property type="match status" value="1"/>
</dbReference>
<evidence type="ECO:0000256" key="6">
    <source>
        <dbReference type="SAM" id="Phobius"/>
    </source>
</evidence>
<evidence type="ECO:0000313" key="7">
    <source>
        <dbReference type="EMBL" id="PKL72760.1"/>
    </source>
</evidence>
<accession>A0A2N1UPI0</accession>
<dbReference type="EMBL" id="PGYQ01000001">
    <property type="protein sequence ID" value="PKL72760.1"/>
    <property type="molecule type" value="Genomic_DNA"/>
</dbReference>
<evidence type="ECO:0000313" key="8">
    <source>
        <dbReference type="Proteomes" id="UP000233414"/>
    </source>
</evidence>
<evidence type="ECO:0000256" key="2">
    <source>
        <dbReference type="ARBA" id="ARBA00009840"/>
    </source>
</evidence>
<organism evidence="7 8">
    <name type="scientific">Candidatus Kuenenbacteria bacterium HGW-Kuenenbacteria-1</name>
    <dbReference type="NCBI Taxonomy" id="2013812"/>
    <lineage>
        <taxon>Bacteria</taxon>
        <taxon>Candidatus Kueneniibacteriota</taxon>
    </lineage>
</organism>
<name>A0A2N1UPI0_9BACT</name>
<keyword evidence="6" id="KW-1133">Transmembrane helix</keyword>
<comment type="function">
    <text evidence="1">Involved in DNA recombination.</text>
</comment>
<dbReference type="InterPro" id="IPR003798">
    <property type="entry name" value="DNA_recombination_RmuC"/>
</dbReference>
<evidence type="ECO:0000256" key="5">
    <source>
        <dbReference type="SAM" id="Coils"/>
    </source>
</evidence>
<evidence type="ECO:0000256" key="3">
    <source>
        <dbReference type="ARBA" id="ARBA00023054"/>
    </source>
</evidence>
<protein>
    <recommendedName>
        <fullName evidence="9">DNA recombination protein RmuC</fullName>
    </recommendedName>
</protein>
<dbReference type="GO" id="GO:0006310">
    <property type="term" value="P:DNA recombination"/>
    <property type="evidence" value="ECO:0007669"/>
    <property type="project" value="UniProtKB-KW"/>
</dbReference>
<keyword evidence="3 5" id="KW-0175">Coiled coil</keyword>
<feature type="coiled-coil region" evidence="5">
    <location>
        <begin position="313"/>
        <end position="340"/>
    </location>
</feature>
<dbReference type="PANTHER" id="PTHR30563:SF0">
    <property type="entry name" value="DNA RECOMBINATION PROTEIN RMUC"/>
    <property type="match status" value="1"/>
</dbReference>
<keyword evidence="6" id="KW-0812">Transmembrane</keyword>
<proteinExistence type="inferred from homology"/>
<dbReference type="Proteomes" id="UP000233414">
    <property type="component" value="Unassembled WGS sequence"/>
</dbReference>
<evidence type="ECO:0000256" key="1">
    <source>
        <dbReference type="ARBA" id="ARBA00003416"/>
    </source>
</evidence>
<feature type="transmembrane region" description="Helical" evidence="6">
    <location>
        <begin position="6"/>
        <end position="27"/>
    </location>
</feature>
<reference evidence="7 8" key="1">
    <citation type="journal article" date="2017" name="ISME J.">
        <title>Potential for microbial H2 and metal transformations associated with novel bacteria and archaea in deep terrestrial subsurface sediments.</title>
        <authorList>
            <person name="Hernsdorf A.W."/>
            <person name="Amano Y."/>
            <person name="Miyakawa K."/>
            <person name="Ise K."/>
            <person name="Suzuki Y."/>
            <person name="Anantharaman K."/>
            <person name="Probst A."/>
            <person name="Burstein D."/>
            <person name="Thomas B.C."/>
            <person name="Banfield J.F."/>
        </authorList>
    </citation>
    <scope>NUCLEOTIDE SEQUENCE [LARGE SCALE GENOMIC DNA]</scope>
    <source>
        <strain evidence="7">HGW-Kuenenbacteria-1</strain>
    </source>
</reference>
<comment type="caution">
    <text evidence="7">The sequence shown here is derived from an EMBL/GenBank/DDBJ whole genome shotgun (WGS) entry which is preliminary data.</text>
</comment>
<gene>
    <name evidence="7" type="ORF">CVV26_00675</name>
</gene>
<keyword evidence="4" id="KW-0233">DNA recombination</keyword>
<evidence type="ECO:0008006" key="9">
    <source>
        <dbReference type="Google" id="ProtNLM"/>
    </source>
</evidence>
<sequence length="341" mass="39438">MQISMMIFIAIIAVLLIAGFGAFFYLLNKKFQELTEKQKNDPTINLLNQNIQGIQSNIQSNIQGMQSNMQNMQSNMHLQLSKTTEAINQRLDNAAKIINGVNKELGQMQEVGRQMKDLQDFLRSPKLRGNIGEQVLRDLLEQFFSKKHFELQYKFREGQIVDAIIKTDKGIIPIDSKFPMENFQKMFKTESEKEKNNFSREFIKDVKKHINDISKKYILPQEGTIDFAVMYIPSETIYYEIIRNDENLNTFAQEKKVLIVSPNSFYYFLRVIMIGMEGKRIEEASKIILQTLNAIQKDSIRFGENLGVLTTHITNAKSAIDRVNNEYSKLSGKIDQVKLLK</sequence>